<dbReference type="InterPro" id="IPR011006">
    <property type="entry name" value="CheY-like_superfamily"/>
</dbReference>
<dbReference type="Pfam" id="PF00072">
    <property type="entry name" value="Response_reg"/>
    <property type="match status" value="3"/>
</dbReference>
<dbReference type="SUPFAM" id="SSF47226">
    <property type="entry name" value="Histidine-containing phosphotransfer domain, HPT domain"/>
    <property type="match status" value="1"/>
</dbReference>
<dbReference type="Gene3D" id="1.20.120.160">
    <property type="entry name" value="HPT domain"/>
    <property type="match status" value="1"/>
</dbReference>
<dbReference type="EMBL" id="JAAKYA010000078">
    <property type="protein sequence ID" value="NGO40020.1"/>
    <property type="molecule type" value="Genomic_DNA"/>
</dbReference>
<dbReference type="Proteomes" id="UP000477311">
    <property type="component" value="Unassembled WGS sequence"/>
</dbReference>
<feature type="coiled-coil region" evidence="16">
    <location>
        <begin position="142"/>
        <end position="169"/>
    </location>
</feature>
<dbReference type="AlphaFoldDB" id="A0A6M1S3W7"/>
<dbReference type="SUPFAM" id="SSF55874">
    <property type="entry name" value="ATPase domain of HSP90 chaperone/DNA topoisomerase II/histidine kinase"/>
    <property type="match status" value="1"/>
</dbReference>
<dbReference type="SUPFAM" id="SSF47384">
    <property type="entry name" value="Homodimeric domain of signal transducing histidine kinase"/>
    <property type="match status" value="1"/>
</dbReference>
<dbReference type="InterPro" id="IPR036641">
    <property type="entry name" value="HPT_dom_sf"/>
</dbReference>
<evidence type="ECO:0000256" key="3">
    <source>
        <dbReference type="ARBA" id="ARBA00012438"/>
    </source>
</evidence>
<dbReference type="SMART" id="SM00448">
    <property type="entry name" value="REC"/>
    <property type="match status" value="3"/>
</dbReference>
<keyword evidence="11" id="KW-1133">Transmembrane helix</keyword>
<keyword evidence="7" id="KW-0812">Transmembrane</keyword>
<evidence type="ECO:0000256" key="14">
    <source>
        <dbReference type="PROSITE-ProRule" id="PRU00110"/>
    </source>
</evidence>
<dbReference type="RefSeq" id="WP_165108338.1">
    <property type="nucleotide sequence ID" value="NZ_JAAKYA010000078.1"/>
</dbReference>
<dbReference type="GO" id="GO:0005886">
    <property type="term" value="C:plasma membrane"/>
    <property type="evidence" value="ECO:0007669"/>
    <property type="project" value="UniProtKB-SubCell"/>
</dbReference>
<evidence type="ECO:0000313" key="21">
    <source>
        <dbReference type="EMBL" id="NGO40020.1"/>
    </source>
</evidence>
<evidence type="ECO:0000259" key="18">
    <source>
        <dbReference type="PROSITE" id="PS50109"/>
    </source>
</evidence>
<evidence type="ECO:0000259" key="19">
    <source>
        <dbReference type="PROSITE" id="PS50110"/>
    </source>
</evidence>
<evidence type="ECO:0000259" key="20">
    <source>
        <dbReference type="PROSITE" id="PS50894"/>
    </source>
</evidence>
<dbReference type="PROSITE" id="PS50110">
    <property type="entry name" value="RESPONSE_REGULATORY"/>
    <property type="match status" value="3"/>
</dbReference>
<dbReference type="GO" id="GO:0000155">
    <property type="term" value="F:phosphorelay sensor kinase activity"/>
    <property type="evidence" value="ECO:0007669"/>
    <property type="project" value="InterPro"/>
</dbReference>
<name>A0A6M1S3W7_9BACT</name>
<feature type="modified residue" description="4-aspartylphosphate" evidence="15">
    <location>
        <position position="619"/>
    </location>
</feature>
<evidence type="ECO:0000256" key="5">
    <source>
        <dbReference type="ARBA" id="ARBA00022553"/>
    </source>
</evidence>
<feature type="modified residue" description="4-aspartylphosphate" evidence="15">
    <location>
        <position position="73"/>
    </location>
</feature>
<comment type="catalytic activity">
    <reaction evidence="1">
        <text>ATP + protein L-histidine = ADP + protein N-phospho-L-histidine.</text>
        <dbReference type="EC" id="2.7.13.3"/>
    </reaction>
</comment>
<dbReference type="FunFam" id="3.30.565.10:FF:000010">
    <property type="entry name" value="Sensor histidine kinase RcsC"/>
    <property type="match status" value="1"/>
</dbReference>
<dbReference type="InterPro" id="IPR036097">
    <property type="entry name" value="HisK_dim/P_sf"/>
</dbReference>
<evidence type="ECO:0000256" key="7">
    <source>
        <dbReference type="ARBA" id="ARBA00022692"/>
    </source>
</evidence>
<dbReference type="CDD" id="cd16922">
    <property type="entry name" value="HATPase_EvgS-ArcB-TorS-like"/>
    <property type="match status" value="1"/>
</dbReference>
<dbReference type="Gene3D" id="6.10.250.690">
    <property type="match status" value="1"/>
</dbReference>
<feature type="coiled-coil region" evidence="16">
    <location>
        <begin position="804"/>
        <end position="831"/>
    </location>
</feature>
<sequence>MNRTGEVAGWGGPGLYPGANPAARVLLVEDDPELPEVLSGLLAHDGIEVECAATAREALERVRAREPELILLDLGLPDLDGFQLLQQLKGSPETQHIPVVVVTAWNNPQDKLRGFEAGASDYVTKPFEATELRARIRAVLRTKRLQDQLTRANRELEAARRAAEESARAKAEFLANMSHEIRTPMNGVIAMCALLRETPLNPEQRTYVETIHSSGEALLGLINQILDFSKLEAGKLELEQRPFSLRACIEEALDVLAAKAAEKKLELTYLMDDGIPEMLVGDPNRIRQILVNLLGNAVKFTHVGEVVLTVRLLSGPGEGASAEAPCWLHFAVRDTGIGIPADRIPRLFQSFSQVDASTARQYGGTGLGLAISRSLVEAMGGRIWVESVVQKGSTFHFTLPLRPAPAPPAPPPPGAELLRGRRVLIVDDNATCREQLVRCTTRWGMEPRATASPVQALQWIQQGERFDVVILDLRMPEMDGVTLAHQIRKQPGVDAMPLILLTAMGVKADAPEIAGARFAACLIKPTKPLVLRDTLVRLWAAPAVSAPPAASGPARPGKLDPTTAQRLPMRVLLCEDNVINQKVALRLLQQLGYRADVALNGLEALAALERQPYDLVFMDLQMPEMDGLAATQAIRERQKAPQPVPYFDRRIVIVAMTASAMQSDRDRCLAAGMDDYLAKPIRPEDIRRVVERWGPVIQESRAPTAAAAAADPAPAAPEPDPSVDFERLLEFAEGDMTNLQELVTLYLQQTTQQLNQLRAALAAGNAAEVRRVAHSCAGASATCGMRRITPMLRRMEARAEAGDLSELPRLLAEIEQEFQQIQQQVRDWLAARGSSTQSSTVS</sequence>
<feature type="modified residue" description="Phosphohistidine" evidence="14">
    <location>
        <position position="774"/>
    </location>
</feature>
<dbReference type="Pfam" id="PF00512">
    <property type="entry name" value="HisKA"/>
    <property type="match status" value="1"/>
</dbReference>
<protein>
    <recommendedName>
        <fullName evidence="3">histidine kinase</fullName>
        <ecNumber evidence="3">2.7.13.3</ecNumber>
    </recommendedName>
</protein>
<evidence type="ECO:0000256" key="6">
    <source>
        <dbReference type="ARBA" id="ARBA00022679"/>
    </source>
</evidence>
<dbReference type="Gene3D" id="1.10.287.130">
    <property type="match status" value="1"/>
</dbReference>
<evidence type="ECO:0000256" key="10">
    <source>
        <dbReference type="ARBA" id="ARBA00022840"/>
    </source>
</evidence>
<dbReference type="InterPro" id="IPR003594">
    <property type="entry name" value="HATPase_dom"/>
</dbReference>
<organism evidence="21 22">
    <name type="scientific">Limisphaera ngatamarikiensis</name>
    <dbReference type="NCBI Taxonomy" id="1324935"/>
    <lineage>
        <taxon>Bacteria</taxon>
        <taxon>Pseudomonadati</taxon>
        <taxon>Verrucomicrobiota</taxon>
        <taxon>Verrucomicrobiia</taxon>
        <taxon>Limisphaerales</taxon>
        <taxon>Limisphaeraceae</taxon>
        <taxon>Limisphaera</taxon>
    </lineage>
</organism>
<evidence type="ECO:0000256" key="1">
    <source>
        <dbReference type="ARBA" id="ARBA00000085"/>
    </source>
</evidence>
<evidence type="ECO:0000256" key="12">
    <source>
        <dbReference type="ARBA" id="ARBA00023012"/>
    </source>
</evidence>
<dbReference type="PRINTS" id="PR00344">
    <property type="entry name" value="BCTRLSENSOR"/>
</dbReference>
<dbReference type="PANTHER" id="PTHR45339">
    <property type="entry name" value="HYBRID SIGNAL TRANSDUCTION HISTIDINE KINASE J"/>
    <property type="match status" value="1"/>
</dbReference>
<proteinExistence type="predicted"/>
<evidence type="ECO:0000256" key="16">
    <source>
        <dbReference type="SAM" id="Coils"/>
    </source>
</evidence>
<comment type="caution">
    <text evidence="21">The sequence shown here is derived from an EMBL/GenBank/DDBJ whole genome shotgun (WGS) entry which is preliminary data.</text>
</comment>
<dbReference type="FunFam" id="1.10.287.130:FF:000004">
    <property type="entry name" value="Ethylene receptor 1"/>
    <property type="match status" value="1"/>
</dbReference>
<reference evidence="21 22" key="1">
    <citation type="submission" date="2020-02" db="EMBL/GenBank/DDBJ databases">
        <title>Draft genome sequence of Limisphaera ngatamarikiensis NGM72.4T, a thermophilic Verrucomicrobia grouped in subdivision 3.</title>
        <authorList>
            <person name="Carere C.R."/>
            <person name="Steen J."/>
            <person name="Hugenholtz P."/>
            <person name="Stott M.B."/>
        </authorList>
    </citation>
    <scope>NUCLEOTIDE SEQUENCE [LARGE SCALE GENOMIC DNA]</scope>
    <source>
        <strain evidence="21 22">NGM72.4</strain>
    </source>
</reference>
<keyword evidence="10" id="KW-0067">ATP-binding</keyword>
<dbReference type="InterPro" id="IPR005467">
    <property type="entry name" value="His_kinase_dom"/>
</dbReference>
<keyword evidence="6" id="KW-0808">Transferase</keyword>
<evidence type="ECO:0000256" key="15">
    <source>
        <dbReference type="PROSITE-ProRule" id="PRU00169"/>
    </source>
</evidence>
<accession>A0A6M1S3W7</accession>
<keyword evidence="4" id="KW-1003">Cell membrane</keyword>
<dbReference type="GO" id="GO:0005524">
    <property type="term" value="F:ATP binding"/>
    <property type="evidence" value="ECO:0007669"/>
    <property type="project" value="UniProtKB-KW"/>
</dbReference>
<dbReference type="InterPro" id="IPR036890">
    <property type="entry name" value="HATPase_C_sf"/>
</dbReference>
<keyword evidence="5 15" id="KW-0597">Phosphoprotein</keyword>
<evidence type="ECO:0000256" key="9">
    <source>
        <dbReference type="ARBA" id="ARBA00022777"/>
    </source>
</evidence>
<evidence type="ECO:0000256" key="17">
    <source>
        <dbReference type="SAM" id="MobiDB-lite"/>
    </source>
</evidence>
<keyword evidence="16" id="KW-0175">Coiled coil</keyword>
<keyword evidence="8" id="KW-0547">Nucleotide-binding</keyword>
<dbReference type="CDD" id="cd00082">
    <property type="entry name" value="HisKA"/>
    <property type="match status" value="1"/>
</dbReference>
<evidence type="ECO:0000256" key="4">
    <source>
        <dbReference type="ARBA" id="ARBA00022475"/>
    </source>
</evidence>
<feature type="domain" description="HPt" evidence="20">
    <location>
        <begin position="735"/>
        <end position="828"/>
    </location>
</feature>
<feature type="modified residue" description="4-aspartylphosphate" evidence="15">
    <location>
        <position position="472"/>
    </location>
</feature>
<feature type="domain" description="Response regulatory" evidence="19">
    <location>
        <begin position="570"/>
        <end position="694"/>
    </location>
</feature>
<dbReference type="Pfam" id="PF01627">
    <property type="entry name" value="Hpt"/>
    <property type="match status" value="1"/>
</dbReference>
<dbReference type="InterPro" id="IPR004358">
    <property type="entry name" value="Sig_transdc_His_kin-like_C"/>
</dbReference>
<dbReference type="FunFam" id="3.40.50.2300:FF:000146">
    <property type="entry name" value="Putative two-component response regulator SSK1p"/>
    <property type="match status" value="1"/>
</dbReference>
<dbReference type="PANTHER" id="PTHR45339:SF1">
    <property type="entry name" value="HYBRID SIGNAL TRANSDUCTION HISTIDINE KINASE J"/>
    <property type="match status" value="1"/>
</dbReference>
<gene>
    <name evidence="21" type="ORF">G4L39_11545</name>
</gene>
<dbReference type="EC" id="2.7.13.3" evidence="3"/>
<comment type="subcellular location">
    <subcellularLocation>
        <location evidence="2">Cell membrane</location>
        <topology evidence="2">Multi-pass membrane protein</topology>
    </subcellularLocation>
</comment>
<dbReference type="SUPFAM" id="SSF52172">
    <property type="entry name" value="CheY-like"/>
    <property type="match status" value="3"/>
</dbReference>
<evidence type="ECO:0000256" key="13">
    <source>
        <dbReference type="ARBA" id="ARBA00023136"/>
    </source>
</evidence>
<dbReference type="SMART" id="SM00387">
    <property type="entry name" value="HATPase_c"/>
    <property type="match status" value="1"/>
</dbReference>
<feature type="domain" description="Response regulatory" evidence="19">
    <location>
        <begin position="24"/>
        <end position="140"/>
    </location>
</feature>
<dbReference type="Gene3D" id="3.30.565.10">
    <property type="entry name" value="Histidine kinase-like ATPase, C-terminal domain"/>
    <property type="match status" value="1"/>
</dbReference>
<evidence type="ECO:0000256" key="2">
    <source>
        <dbReference type="ARBA" id="ARBA00004651"/>
    </source>
</evidence>
<dbReference type="InterPro" id="IPR003661">
    <property type="entry name" value="HisK_dim/P_dom"/>
</dbReference>
<feature type="compositionally biased region" description="Low complexity" evidence="17">
    <location>
        <begin position="702"/>
        <end position="713"/>
    </location>
</feature>
<feature type="region of interest" description="Disordered" evidence="17">
    <location>
        <begin position="701"/>
        <end position="722"/>
    </location>
</feature>
<evidence type="ECO:0000256" key="11">
    <source>
        <dbReference type="ARBA" id="ARBA00022989"/>
    </source>
</evidence>
<dbReference type="SMART" id="SM00388">
    <property type="entry name" value="HisKA"/>
    <property type="match status" value="1"/>
</dbReference>
<feature type="domain" description="Histidine kinase" evidence="18">
    <location>
        <begin position="176"/>
        <end position="403"/>
    </location>
</feature>
<keyword evidence="12" id="KW-0902">Two-component regulatory system</keyword>
<evidence type="ECO:0000256" key="8">
    <source>
        <dbReference type="ARBA" id="ARBA00022741"/>
    </source>
</evidence>
<dbReference type="InterPro" id="IPR001789">
    <property type="entry name" value="Sig_transdc_resp-reg_receiver"/>
</dbReference>
<dbReference type="InterPro" id="IPR008207">
    <property type="entry name" value="Sig_transdc_His_kin_Hpt_dom"/>
</dbReference>
<keyword evidence="13" id="KW-0472">Membrane</keyword>
<feature type="domain" description="Response regulatory" evidence="19">
    <location>
        <begin position="422"/>
        <end position="539"/>
    </location>
</feature>
<dbReference type="Gene3D" id="3.40.50.2300">
    <property type="match status" value="3"/>
</dbReference>
<dbReference type="Pfam" id="PF02518">
    <property type="entry name" value="HATPase_c"/>
    <property type="match status" value="1"/>
</dbReference>
<evidence type="ECO:0000313" key="22">
    <source>
        <dbReference type="Proteomes" id="UP000477311"/>
    </source>
</evidence>
<keyword evidence="9" id="KW-0418">Kinase</keyword>
<dbReference type="PROSITE" id="PS50109">
    <property type="entry name" value="HIS_KIN"/>
    <property type="match status" value="1"/>
</dbReference>
<keyword evidence="22" id="KW-1185">Reference proteome</keyword>
<dbReference type="PROSITE" id="PS50894">
    <property type="entry name" value="HPT"/>
    <property type="match status" value="1"/>
</dbReference>
<dbReference type="CDD" id="cd17546">
    <property type="entry name" value="REC_hyHK_CKI1_RcsC-like"/>
    <property type="match status" value="2"/>
</dbReference>